<gene>
    <name evidence="1" type="ORF">TNIN_302421</name>
</gene>
<comment type="caution">
    <text evidence="1">The sequence shown here is derived from an EMBL/GenBank/DDBJ whole genome shotgun (WGS) entry which is preliminary data.</text>
</comment>
<dbReference type="Proteomes" id="UP000886998">
    <property type="component" value="Unassembled WGS sequence"/>
</dbReference>
<dbReference type="AlphaFoldDB" id="A0A8X6YUN8"/>
<protein>
    <submittedName>
        <fullName evidence="1">Uncharacterized protein</fullName>
    </submittedName>
</protein>
<accession>A0A8X6YUN8</accession>
<keyword evidence="2" id="KW-1185">Reference proteome</keyword>
<evidence type="ECO:0000313" key="1">
    <source>
        <dbReference type="EMBL" id="GFY77460.1"/>
    </source>
</evidence>
<dbReference type="EMBL" id="BMAV01022471">
    <property type="protein sequence ID" value="GFY77460.1"/>
    <property type="molecule type" value="Genomic_DNA"/>
</dbReference>
<reference evidence="1" key="1">
    <citation type="submission" date="2020-08" db="EMBL/GenBank/DDBJ databases">
        <title>Multicomponent nature underlies the extraordinary mechanical properties of spider dragline silk.</title>
        <authorList>
            <person name="Kono N."/>
            <person name="Nakamura H."/>
            <person name="Mori M."/>
            <person name="Yoshida Y."/>
            <person name="Ohtoshi R."/>
            <person name="Malay A.D."/>
            <person name="Moran D.A.P."/>
            <person name="Tomita M."/>
            <person name="Numata K."/>
            <person name="Arakawa K."/>
        </authorList>
    </citation>
    <scope>NUCLEOTIDE SEQUENCE</scope>
</reference>
<sequence>MIGMVPLHSLRNFIHRARLGVLQLNATKRVGKFNPNCRKCGYMRETTPHDLNHCKVHSTAWKRHKSIQSRVAKAIPAHLGTMTMNKMNPGISPSLIPDLVL</sequence>
<organism evidence="1 2">
    <name type="scientific">Trichonephila inaurata madagascariensis</name>
    <dbReference type="NCBI Taxonomy" id="2747483"/>
    <lineage>
        <taxon>Eukaryota</taxon>
        <taxon>Metazoa</taxon>
        <taxon>Ecdysozoa</taxon>
        <taxon>Arthropoda</taxon>
        <taxon>Chelicerata</taxon>
        <taxon>Arachnida</taxon>
        <taxon>Araneae</taxon>
        <taxon>Araneomorphae</taxon>
        <taxon>Entelegynae</taxon>
        <taxon>Araneoidea</taxon>
        <taxon>Nephilidae</taxon>
        <taxon>Trichonephila</taxon>
        <taxon>Trichonephila inaurata</taxon>
    </lineage>
</organism>
<evidence type="ECO:0000313" key="2">
    <source>
        <dbReference type="Proteomes" id="UP000886998"/>
    </source>
</evidence>
<name>A0A8X6YUN8_9ARAC</name>
<proteinExistence type="predicted"/>
<dbReference type="OrthoDB" id="6432781at2759"/>